<evidence type="ECO:0000256" key="1">
    <source>
        <dbReference type="SAM" id="MobiDB-lite"/>
    </source>
</evidence>
<sequence>MSHPYRDLPPAAFWRTAVSDINPLETTDLWTPRHDLKPDDQVVTFGSCFAQHISRALRRHGFSWLDCEPGADFVSEALRSRFNYGVFSARTGNIYSAKALLQWVQWSLGQATPPDEAWERKGRYYDPFRPAIEPDGFASAAEMLASRQQTLDAFARCIRESDVFVFTLGLTESWENIAGGYTYATCPGTNAGTFDPDSHVFRNYTCAEVQDHLEQALTLIRAENPKVRILLTVSPVPLTATAAGKHVVVSTTYSKSVLRAVAGAVSDAWDHVDYFPSYEIITAPSFRGMFYDPNMRTVAGRGVDFVMSHFMAGVSGTAPGTAPDVTEGAAKPAAPPPDRAPAGALDEPDDIKCEEQILEAFARH</sequence>
<proteinExistence type="predicted"/>
<feature type="domain" description="GSCFA" evidence="2">
    <location>
        <begin position="41"/>
        <end position="310"/>
    </location>
</feature>
<keyword evidence="4" id="KW-1185">Reference proteome</keyword>
<dbReference type="EMBL" id="QPMK01000030">
    <property type="protein sequence ID" value="RDD64099.1"/>
    <property type="molecule type" value="Genomic_DNA"/>
</dbReference>
<gene>
    <name evidence="3" type="ORF">DU478_21990</name>
</gene>
<reference evidence="3 4" key="1">
    <citation type="submission" date="2018-07" db="EMBL/GenBank/DDBJ databases">
        <title>Thalassococcus profundi sp. nov., a marine bacterium isolated from deep seawater of Okinawa Trough.</title>
        <authorList>
            <person name="Yu M."/>
        </authorList>
    </citation>
    <scope>NUCLEOTIDE SEQUENCE [LARGE SCALE GENOMIC DNA]</scope>
    <source>
        <strain evidence="3 4">WRAS1</strain>
    </source>
</reference>
<organism evidence="3 4">
    <name type="scientific">Thalassococcus profundi</name>
    <dbReference type="NCBI Taxonomy" id="2282382"/>
    <lineage>
        <taxon>Bacteria</taxon>
        <taxon>Pseudomonadati</taxon>
        <taxon>Pseudomonadota</taxon>
        <taxon>Alphaproteobacteria</taxon>
        <taxon>Rhodobacterales</taxon>
        <taxon>Roseobacteraceae</taxon>
        <taxon>Thalassococcus</taxon>
    </lineage>
</organism>
<evidence type="ECO:0000259" key="2">
    <source>
        <dbReference type="Pfam" id="PF08885"/>
    </source>
</evidence>
<evidence type="ECO:0000313" key="4">
    <source>
        <dbReference type="Proteomes" id="UP000253977"/>
    </source>
</evidence>
<dbReference type="Pfam" id="PF08885">
    <property type="entry name" value="GSCFA"/>
    <property type="match status" value="1"/>
</dbReference>
<dbReference type="AlphaFoldDB" id="A0A369TFH1"/>
<dbReference type="OrthoDB" id="369216at2"/>
<comment type="caution">
    <text evidence="3">The sequence shown here is derived from an EMBL/GenBank/DDBJ whole genome shotgun (WGS) entry which is preliminary data.</text>
</comment>
<evidence type="ECO:0000313" key="3">
    <source>
        <dbReference type="EMBL" id="RDD64099.1"/>
    </source>
</evidence>
<dbReference type="InterPro" id="IPR014982">
    <property type="entry name" value="GSCFA"/>
</dbReference>
<accession>A0A369TFH1</accession>
<feature type="region of interest" description="Disordered" evidence="1">
    <location>
        <begin position="318"/>
        <end position="350"/>
    </location>
</feature>
<name>A0A369TFH1_9RHOB</name>
<dbReference type="Proteomes" id="UP000253977">
    <property type="component" value="Unassembled WGS sequence"/>
</dbReference>
<protein>
    <submittedName>
        <fullName evidence="3">GSCFA family protein</fullName>
    </submittedName>
</protein>
<dbReference type="RefSeq" id="WP_114513002.1">
    <property type="nucleotide sequence ID" value="NZ_QPMK01000030.1"/>
</dbReference>